<accession>A0A7M1B2D2</accession>
<sequence length="128" mass="15749">MNEINDIFAPVTVPDNSLYLLVFFILLFLILLFALFYFYKKRVQKNKRDEKYYLNILLHSNFYNAKQSAYLFTYYGRKLAKTQEQKKELEHIISQLFLYKYQQKPLQIPQKLHKEIEKFLDRLREFYA</sequence>
<dbReference type="EMBL" id="CP041235">
    <property type="protein sequence ID" value="QOP43800.1"/>
    <property type="molecule type" value="Genomic_DNA"/>
</dbReference>
<evidence type="ECO:0000313" key="3">
    <source>
        <dbReference type="Proteomes" id="UP000593719"/>
    </source>
</evidence>
<reference evidence="2 3" key="1">
    <citation type="submission" date="2019-06" db="EMBL/GenBank/DDBJ databases">
        <title>Sulfurimonas gotlandica sp. nov., a chemoautotrophic and psychrotolerant epsilonproteobacterium isolated from a pelagic redoxcline, and an emended description of the genus Sulfurimonas.</title>
        <authorList>
            <person name="Wang S."/>
            <person name="Jiang L."/>
            <person name="Shao Z."/>
        </authorList>
    </citation>
    <scope>NUCLEOTIDE SEQUENCE [LARGE SCALE GENOMIC DNA]</scope>
    <source>
        <strain evidence="2 3">S2-6</strain>
    </source>
</reference>
<keyword evidence="3" id="KW-1185">Reference proteome</keyword>
<keyword evidence="1" id="KW-1133">Transmembrane helix</keyword>
<evidence type="ECO:0000256" key="1">
    <source>
        <dbReference type="SAM" id="Phobius"/>
    </source>
</evidence>
<organism evidence="2 3">
    <name type="scientific">Sulfurimonas sediminis</name>
    <dbReference type="NCBI Taxonomy" id="2590020"/>
    <lineage>
        <taxon>Bacteria</taxon>
        <taxon>Pseudomonadati</taxon>
        <taxon>Campylobacterota</taxon>
        <taxon>Epsilonproteobacteria</taxon>
        <taxon>Campylobacterales</taxon>
        <taxon>Sulfurimonadaceae</taxon>
        <taxon>Sulfurimonas</taxon>
    </lineage>
</organism>
<dbReference type="KEGG" id="ssei:FJR45_07480"/>
<dbReference type="Proteomes" id="UP000593719">
    <property type="component" value="Chromosome"/>
</dbReference>
<evidence type="ECO:0000313" key="2">
    <source>
        <dbReference type="EMBL" id="QOP43800.1"/>
    </source>
</evidence>
<dbReference type="RefSeq" id="WP_193149989.1">
    <property type="nucleotide sequence ID" value="NZ_CP041235.1"/>
</dbReference>
<gene>
    <name evidence="2" type="ORF">FJR45_07480</name>
</gene>
<keyword evidence="1" id="KW-0472">Membrane</keyword>
<evidence type="ECO:0008006" key="4">
    <source>
        <dbReference type="Google" id="ProtNLM"/>
    </source>
</evidence>
<keyword evidence="1" id="KW-0812">Transmembrane</keyword>
<dbReference type="AlphaFoldDB" id="A0A7M1B2D2"/>
<feature type="transmembrane region" description="Helical" evidence="1">
    <location>
        <begin position="18"/>
        <end position="39"/>
    </location>
</feature>
<protein>
    <recommendedName>
        <fullName evidence="4">DUF4381 domain-containing protein</fullName>
    </recommendedName>
</protein>
<name>A0A7M1B2D2_9BACT</name>
<proteinExistence type="predicted"/>